<comment type="caution">
    <text evidence="2">The sequence shown here is derived from an EMBL/GenBank/DDBJ whole genome shotgun (WGS) entry which is preliminary data.</text>
</comment>
<protein>
    <submittedName>
        <fullName evidence="2">Uncharacterized protein</fullName>
    </submittedName>
</protein>
<feature type="compositionally biased region" description="Basic and acidic residues" evidence="1">
    <location>
        <begin position="96"/>
        <end position="120"/>
    </location>
</feature>
<reference evidence="2 3" key="1">
    <citation type="submission" date="2017-03" db="EMBL/GenBank/DDBJ databases">
        <title>An alternative strategy for trypanosome survival in the mammalian bloodstream revealed through genome and transcriptome analysis of the ubiquitous bovine parasite Trypanosoma (Megatrypanum) theileri.</title>
        <authorList>
            <person name="Kelly S."/>
            <person name="Ivens A."/>
            <person name="Mott A."/>
            <person name="O'Neill E."/>
            <person name="Emms D."/>
            <person name="Macleod O."/>
            <person name="Voorheis P."/>
            <person name="Matthews J."/>
            <person name="Matthews K."/>
            <person name="Carrington M."/>
        </authorList>
    </citation>
    <scope>NUCLEOTIDE SEQUENCE [LARGE SCALE GENOMIC DNA]</scope>
    <source>
        <strain evidence="2">Edinburgh</strain>
    </source>
</reference>
<feature type="compositionally biased region" description="Low complexity" evidence="1">
    <location>
        <begin position="192"/>
        <end position="228"/>
    </location>
</feature>
<sequence>MLSAIFVCAEGDAKSCPPADGDGAGASGCTSDTRRTHETTTTAGTGSSSSSGGIFISLHGEEDHYRVSPSTKGSNSHTPRDPSSATLGQGGLQGQDHADRTEVHEDGSAVSSDIEHREGPVPDSISSSLSGAGQPGTQERVQGTHPTVTTTEAHSPQLVDSKHTETQSESETAPDNSTVNHSGDASQNPSQATENTAATNTTATTGSEETNSTTLSSTENTTTEAPTTTPSPSPVPNAEISTIASTQQKNKGNADSSRISSVWVRVPLLIVVTLANVLVC</sequence>
<gene>
    <name evidence="2" type="ORF">TM35_000741090</name>
</gene>
<dbReference type="GeneID" id="39991054"/>
<name>A0A1X0NF68_9TRYP</name>
<feature type="compositionally biased region" description="Polar residues" evidence="1">
    <location>
        <begin position="124"/>
        <end position="154"/>
    </location>
</feature>
<dbReference type="Proteomes" id="UP000192257">
    <property type="component" value="Unassembled WGS sequence"/>
</dbReference>
<feature type="region of interest" description="Disordered" evidence="1">
    <location>
        <begin position="12"/>
        <end position="238"/>
    </location>
</feature>
<dbReference type="AlphaFoldDB" id="A0A1X0NF68"/>
<accession>A0A1X0NF68</accession>
<evidence type="ECO:0000313" key="3">
    <source>
        <dbReference type="Proteomes" id="UP000192257"/>
    </source>
</evidence>
<keyword evidence="3" id="KW-1185">Reference proteome</keyword>
<proteinExistence type="predicted"/>
<dbReference type="VEuPathDB" id="TriTrypDB:TM35_000741090"/>
<feature type="compositionally biased region" description="Low complexity" evidence="1">
    <location>
        <begin position="39"/>
        <end position="53"/>
    </location>
</feature>
<feature type="compositionally biased region" description="Polar residues" evidence="1">
    <location>
        <begin position="167"/>
        <end position="191"/>
    </location>
</feature>
<dbReference type="RefSeq" id="XP_028877428.1">
    <property type="nucleotide sequence ID" value="XM_029031274.1"/>
</dbReference>
<dbReference type="EMBL" id="NBCO01000074">
    <property type="protein sequence ID" value="ORC83362.1"/>
    <property type="molecule type" value="Genomic_DNA"/>
</dbReference>
<feature type="compositionally biased region" description="Polar residues" evidence="1">
    <location>
        <begin position="68"/>
        <end position="87"/>
    </location>
</feature>
<organism evidence="2 3">
    <name type="scientific">Trypanosoma theileri</name>
    <dbReference type="NCBI Taxonomy" id="67003"/>
    <lineage>
        <taxon>Eukaryota</taxon>
        <taxon>Discoba</taxon>
        <taxon>Euglenozoa</taxon>
        <taxon>Kinetoplastea</taxon>
        <taxon>Metakinetoplastina</taxon>
        <taxon>Trypanosomatida</taxon>
        <taxon>Trypanosomatidae</taxon>
        <taxon>Trypanosoma</taxon>
    </lineage>
</organism>
<feature type="compositionally biased region" description="Low complexity" evidence="1">
    <location>
        <begin position="15"/>
        <end position="31"/>
    </location>
</feature>
<evidence type="ECO:0000256" key="1">
    <source>
        <dbReference type="SAM" id="MobiDB-lite"/>
    </source>
</evidence>
<evidence type="ECO:0000313" key="2">
    <source>
        <dbReference type="EMBL" id="ORC83362.1"/>
    </source>
</evidence>